<evidence type="ECO:0000256" key="1">
    <source>
        <dbReference type="ARBA" id="ARBA00004141"/>
    </source>
</evidence>
<dbReference type="STRING" id="7757.ENSPMAP00000002733"/>
<protein>
    <recommendedName>
        <fullName evidence="9">Dual oxidase 2</fullName>
    </recommendedName>
</protein>
<evidence type="ECO:0000256" key="6">
    <source>
        <dbReference type="ARBA" id="ARBA00023180"/>
    </source>
</evidence>
<dbReference type="GO" id="GO:0005789">
    <property type="term" value="C:endoplasmic reticulum membrane"/>
    <property type="evidence" value="ECO:0007669"/>
    <property type="project" value="InterPro"/>
</dbReference>
<comment type="similarity">
    <text evidence="2">Belongs to the DUOXA family.</text>
</comment>
<dbReference type="GeneTree" id="ENSGT00390000008240"/>
<reference evidence="8" key="2">
    <citation type="submission" date="2025-09" db="UniProtKB">
        <authorList>
            <consortium name="Ensembl"/>
        </authorList>
    </citation>
    <scope>IDENTIFICATION</scope>
</reference>
<organism evidence="8">
    <name type="scientific">Petromyzon marinus</name>
    <name type="common">Sea lamprey</name>
    <dbReference type="NCBI Taxonomy" id="7757"/>
    <lineage>
        <taxon>Eukaryota</taxon>
        <taxon>Metazoa</taxon>
        <taxon>Chordata</taxon>
        <taxon>Craniata</taxon>
        <taxon>Vertebrata</taxon>
        <taxon>Cyclostomata</taxon>
        <taxon>Hyperoartia</taxon>
        <taxon>Petromyzontiformes</taxon>
        <taxon>Petromyzontidae</taxon>
        <taxon>Petromyzon</taxon>
    </lineage>
</organism>
<keyword evidence="4 7" id="KW-1133">Transmembrane helix</keyword>
<keyword evidence="6" id="KW-0325">Glycoprotein</keyword>
<name>S4RC01_PETMA</name>
<accession>S4RC01</accession>
<dbReference type="PANTHER" id="PTHR31158:SF1">
    <property type="entry name" value="DOXA1 FACTOR-RELATED"/>
    <property type="match status" value="1"/>
</dbReference>
<evidence type="ECO:0000256" key="5">
    <source>
        <dbReference type="ARBA" id="ARBA00023136"/>
    </source>
</evidence>
<dbReference type="PANTHER" id="PTHR31158">
    <property type="entry name" value="DUAL OXIDASE 2"/>
    <property type="match status" value="1"/>
</dbReference>
<dbReference type="GO" id="GO:0015031">
    <property type="term" value="P:protein transport"/>
    <property type="evidence" value="ECO:0007669"/>
    <property type="project" value="InterPro"/>
</dbReference>
<sequence length="182" mass="20249">TGTPRNQLNEMIDYNERFTWQSGNIESDYQQALQRGLPVPILQLAETFGRNSACAKVFQYAQAGGYASALIWVAFVCWTLSNLLFVIVLRYGGAALFMTGFFLVMALISFGCTRLAPVCQTRLGLENVSLHTTFGYSFWLTLANAVLCLLLGSLVIAAHFVAPHKLEEFFSNEEDEMEDLGN</sequence>
<evidence type="ECO:0000256" key="3">
    <source>
        <dbReference type="ARBA" id="ARBA00022692"/>
    </source>
</evidence>
<dbReference type="OMA" id="RNSACAK"/>
<feature type="transmembrane region" description="Helical" evidence="7">
    <location>
        <begin position="136"/>
        <end position="162"/>
    </location>
</feature>
<keyword evidence="5 7" id="KW-0472">Membrane</keyword>
<dbReference type="Pfam" id="PF10204">
    <property type="entry name" value="DuoxA"/>
    <property type="match status" value="1"/>
</dbReference>
<reference evidence="8" key="1">
    <citation type="submission" date="2025-08" db="UniProtKB">
        <authorList>
            <consortium name="Ensembl"/>
        </authorList>
    </citation>
    <scope>IDENTIFICATION</scope>
</reference>
<comment type="subcellular location">
    <subcellularLocation>
        <location evidence="1">Membrane</location>
        <topology evidence="1">Multi-pass membrane protein</topology>
    </subcellularLocation>
</comment>
<evidence type="ECO:0008006" key="9">
    <source>
        <dbReference type="Google" id="ProtNLM"/>
    </source>
</evidence>
<dbReference type="InterPro" id="IPR018469">
    <property type="entry name" value="Dual_oxidase_maturation_fac"/>
</dbReference>
<evidence type="ECO:0000256" key="4">
    <source>
        <dbReference type="ARBA" id="ARBA00022989"/>
    </source>
</evidence>
<evidence type="ECO:0000256" key="2">
    <source>
        <dbReference type="ARBA" id="ARBA00009816"/>
    </source>
</evidence>
<evidence type="ECO:0000256" key="7">
    <source>
        <dbReference type="SAM" id="Phobius"/>
    </source>
</evidence>
<feature type="transmembrane region" description="Helical" evidence="7">
    <location>
        <begin position="96"/>
        <end position="116"/>
    </location>
</feature>
<evidence type="ECO:0000313" key="8">
    <source>
        <dbReference type="Ensembl" id="ENSPMAP00000002733.1"/>
    </source>
</evidence>
<keyword evidence="3 7" id="KW-0812">Transmembrane</keyword>
<dbReference type="Ensembl" id="ENSPMAT00000002746.1">
    <property type="protein sequence ID" value="ENSPMAP00000002733.1"/>
    <property type="gene ID" value="ENSPMAG00000002504.1"/>
</dbReference>
<feature type="transmembrane region" description="Helical" evidence="7">
    <location>
        <begin position="69"/>
        <end position="89"/>
    </location>
</feature>
<proteinExistence type="inferred from homology"/>
<dbReference type="AlphaFoldDB" id="S4RC01"/>
<dbReference type="HOGENOM" id="CLU_045258_0_0_1"/>